<accession>A0A4Y3RWG8</accession>
<name>A0A4Y3RWG8_9ACTN</name>
<dbReference type="EMBL" id="BJMN01000086">
    <property type="protein sequence ID" value="GEB62271.1"/>
    <property type="molecule type" value="Genomic_DNA"/>
</dbReference>
<protein>
    <submittedName>
        <fullName evidence="1">Uncharacterized protein</fullName>
    </submittedName>
</protein>
<gene>
    <name evidence="1" type="ORF">SGA01_78760</name>
</gene>
<dbReference type="AlphaFoldDB" id="A0A4Y3RWG8"/>
<evidence type="ECO:0000313" key="1">
    <source>
        <dbReference type="EMBL" id="GEB62271.1"/>
    </source>
</evidence>
<dbReference type="Proteomes" id="UP000315226">
    <property type="component" value="Unassembled WGS sequence"/>
</dbReference>
<proteinExistence type="predicted"/>
<keyword evidence="2" id="KW-1185">Reference proteome</keyword>
<comment type="caution">
    <text evidence="1">The sequence shown here is derived from an EMBL/GenBank/DDBJ whole genome shotgun (WGS) entry which is preliminary data.</text>
</comment>
<evidence type="ECO:0000313" key="2">
    <source>
        <dbReference type="Proteomes" id="UP000315226"/>
    </source>
</evidence>
<organism evidence="1 2">
    <name type="scientific">Streptomyces gardneri</name>
    <dbReference type="NCBI Taxonomy" id="66892"/>
    <lineage>
        <taxon>Bacteria</taxon>
        <taxon>Bacillati</taxon>
        <taxon>Actinomycetota</taxon>
        <taxon>Actinomycetes</taxon>
        <taxon>Kitasatosporales</taxon>
        <taxon>Streptomycetaceae</taxon>
        <taxon>Streptomyces</taxon>
    </lineage>
</organism>
<reference evidence="1 2" key="1">
    <citation type="submission" date="2019-06" db="EMBL/GenBank/DDBJ databases">
        <title>Whole genome shotgun sequence of Streptomyces gardneri NBRC 12865.</title>
        <authorList>
            <person name="Hosoyama A."/>
            <person name="Uohara A."/>
            <person name="Ohji S."/>
            <person name="Ichikawa N."/>
        </authorList>
    </citation>
    <scope>NUCLEOTIDE SEQUENCE [LARGE SCALE GENOMIC DNA]</scope>
    <source>
        <strain evidence="1 2">NBRC 12865</strain>
    </source>
</reference>
<sequence length="95" mass="10039">MLSLTLYTMLAPARAPLPGQGLKNAMNPTKTAPLLTTANPRRSTLAHLEDAAQLGRGALPEYATELPGQTANPRRTVLMTAPAPFEPAPYASASR</sequence>